<dbReference type="GO" id="GO:0016020">
    <property type="term" value="C:membrane"/>
    <property type="evidence" value="ECO:0007669"/>
    <property type="project" value="UniProtKB-SubCell"/>
</dbReference>
<evidence type="ECO:0000256" key="2">
    <source>
        <dbReference type="ARBA" id="ARBA00022692"/>
    </source>
</evidence>
<evidence type="ECO:0000256" key="4">
    <source>
        <dbReference type="ARBA" id="ARBA00023136"/>
    </source>
</evidence>
<dbReference type="InterPro" id="IPR002645">
    <property type="entry name" value="STAS_dom"/>
</dbReference>
<evidence type="ECO:0000259" key="7">
    <source>
        <dbReference type="PROSITE" id="PS50801"/>
    </source>
</evidence>
<accession>A0A9D4TL85</accession>
<name>A0A9D4TL85_CHLVU</name>
<feature type="transmembrane region" description="Helical" evidence="6">
    <location>
        <begin position="428"/>
        <end position="446"/>
    </location>
</feature>
<feature type="compositionally biased region" description="Basic and acidic residues" evidence="5">
    <location>
        <begin position="1"/>
        <end position="10"/>
    </location>
</feature>
<proteinExistence type="predicted"/>
<dbReference type="Proteomes" id="UP001055712">
    <property type="component" value="Unassembled WGS sequence"/>
</dbReference>
<comment type="caution">
    <text evidence="8">The sequence shown here is derived from an EMBL/GenBank/DDBJ whole genome shotgun (WGS) entry which is preliminary data.</text>
</comment>
<gene>
    <name evidence="8" type="ORF">D9Q98_007389</name>
</gene>
<dbReference type="InterPro" id="IPR011547">
    <property type="entry name" value="SLC26A/SulP_dom"/>
</dbReference>
<evidence type="ECO:0000256" key="1">
    <source>
        <dbReference type="ARBA" id="ARBA00004141"/>
    </source>
</evidence>
<keyword evidence="2 6" id="KW-0812">Transmembrane</keyword>
<dbReference type="Pfam" id="PF00916">
    <property type="entry name" value="Sulfate_transp"/>
    <property type="match status" value="1"/>
</dbReference>
<feature type="transmembrane region" description="Helical" evidence="6">
    <location>
        <begin position="527"/>
        <end position="554"/>
    </location>
</feature>
<evidence type="ECO:0000313" key="9">
    <source>
        <dbReference type="Proteomes" id="UP001055712"/>
    </source>
</evidence>
<evidence type="ECO:0000256" key="3">
    <source>
        <dbReference type="ARBA" id="ARBA00022989"/>
    </source>
</evidence>
<dbReference type="PROSITE" id="PS50801">
    <property type="entry name" value="STAS"/>
    <property type="match status" value="1"/>
</dbReference>
<reference evidence="8" key="2">
    <citation type="submission" date="2020-11" db="EMBL/GenBank/DDBJ databases">
        <authorList>
            <person name="Cecchin M."/>
            <person name="Marcolungo L."/>
            <person name="Rossato M."/>
            <person name="Girolomoni L."/>
            <person name="Cosentino E."/>
            <person name="Cuine S."/>
            <person name="Li-Beisson Y."/>
            <person name="Delledonne M."/>
            <person name="Ballottari M."/>
        </authorList>
    </citation>
    <scope>NUCLEOTIDE SEQUENCE</scope>
    <source>
        <strain evidence="8">211/11P</strain>
        <tissue evidence="8">Whole cell</tissue>
    </source>
</reference>
<keyword evidence="4 6" id="KW-0472">Membrane</keyword>
<reference evidence="8" key="1">
    <citation type="journal article" date="2019" name="Plant J.">
        <title>Chlorella vulgaris genome assembly and annotation reveals the molecular basis for metabolic acclimation to high light conditions.</title>
        <authorList>
            <person name="Cecchin M."/>
            <person name="Marcolungo L."/>
            <person name="Rossato M."/>
            <person name="Girolomoni L."/>
            <person name="Cosentino E."/>
            <person name="Cuine S."/>
            <person name="Li-Beisson Y."/>
            <person name="Delledonne M."/>
            <person name="Ballottari M."/>
        </authorList>
    </citation>
    <scope>NUCLEOTIDE SEQUENCE</scope>
    <source>
        <strain evidence="8">211/11P</strain>
    </source>
</reference>
<comment type="subcellular location">
    <subcellularLocation>
        <location evidence="1">Membrane</location>
        <topology evidence="1">Multi-pass membrane protein</topology>
    </subcellularLocation>
</comment>
<dbReference type="PANTHER" id="PTHR11814">
    <property type="entry name" value="SULFATE TRANSPORTER"/>
    <property type="match status" value="1"/>
</dbReference>
<feature type="transmembrane region" description="Helical" evidence="6">
    <location>
        <begin position="466"/>
        <end position="486"/>
    </location>
</feature>
<dbReference type="AlphaFoldDB" id="A0A9D4TL85"/>
<evidence type="ECO:0000256" key="6">
    <source>
        <dbReference type="SAM" id="Phobius"/>
    </source>
</evidence>
<dbReference type="GO" id="GO:0055085">
    <property type="term" value="P:transmembrane transport"/>
    <property type="evidence" value="ECO:0007669"/>
    <property type="project" value="InterPro"/>
</dbReference>
<dbReference type="Pfam" id="PF01740">
    <property type="entry name" value="STAS"/>
    <property type="match status" value="1"/>
</dbReference>
<dbReference type="InterPro" id="IPR001902">
    <property type="entry name" value="SLC26A/SulP_fam"/>
</dbReference>
<feature type="transmembrane region" description="Helical" evidence="6">
    <location>
        <begin position="308"/>
        <end position="329"/>
    </location>
</feature>
<feature type="region of interest" description="Disordered" evidence="5">
    <location>
        <begin position="1"/>
        <end position="42"/>
    </location>
</feature>
<dbReference type="EMBL" id="SIDB01000009">
    <property type="protein sequence ID" value="KAI3428567.1"/>
    <property type="molecule type" value="Genomic_DNA"/>
</dbReference>
<evidence type="ECO:0000256" key="5">
    <source>
        <dbReference type="SAM" id="MobiDB-lite"/>
    </source>
</evidence>
<dbReference type="InterPro" id="IPR036513">
    <property type="entry name" value="STAS_dom_sf"/>
</dbReference>
<feature type="transmembrane region" description="Helical" evidence="6">
    <location>
        <begin position="280"/>
        <end position="296"/>
    </location>
</feature>
<feature type="transmembrane region" description="Helical" evidence="6">
    <location>
        <begin position="231"/>
        <end position="251"/>
    </location>
</feature>
<feature type="transmembrane region" description="Helical" evidence="6">
    <location>
        <begin position="394"/>
        <end position="416"/>
    </location>
</feature>
<organism evidence="8 9">
    <name type="scientific">Chlorella vulgaris</name>
    <name type="common">Green alga</name>
    <dbReference type="NCBI Taxonomy" id="3077"/>
    <lineage>
        <taxon>Eukaryota</taxon>
        <taxon>Viridiplantae</taxon>
        <taxon>Chlorophyta</taxon>
        <taxon>core chlorophytes</taxon>
        <taxon>Trebouxiophyceae</taxon>
        <taxon>Chlorellales</taxon>
        <taxon>Chlorellaceae</taxon>
        <taxon>Chlorella clade</taxon>
        <taxon>Chlorella</taxon>
    </lineage>
</organism>
<evidence type="ECO:0000313" key="8">
    <source>
        <dbReference type="EMBL" id="KAI3428567.1"/>
    </source>
</evidence>
<sequence length="715" mass="78852">MPADSDRDSVPDTAGGSMDGYMPSAALDGILPRRSGTPMKRVESRVPMDDVNEQPLLSQAKQLLSDQRTKYKENTRGFGWYDWLGYFFPCFVWLRSYEWRAWLLSDIAAGLSVGAMVIPQGMSYAKLAGLPQEYGLYGAFVPCIAYALLGSSRQLAVGPVAVTSIMLGNGLERIIGSNPNPNAPATPEMEELQNRYNRAAIQVAFVAGCLYTGVGLLRMGWVTNFLSHAQVSGFMTGAAVLIALSQVKYILGQTLPRSDRIQDYLSDIFGNLWQFNWREFLMGMSFIFILLTFKFCSQRFKRLKFMKALGPLTVCVMSIALMNIFDWYADYTGIIIVTNGSEVERGTLLANGTVTPSGSVTKQKDISNIGNIPSGLPSVTIGWWVPLYDVGQQMLLAVLICFIDICESISIAKALAQKNKYTLDATQELRGLGIANLLGAMFNCYTTTGSFSRSAVNNEVGAKTPLANFVTGLVVMMVLLVLTSIFTNMSQNVQGAIIIVGVIGLIDYPEAIYLWHINKFDFLVWNVAFLFTIFLGVEVGIIVSVCVSLVLVIYKVAFPRITTLGKLPGSEVYRSTKMYPNAELQPGMLLMRVDAPILFFNANSVKEFIREKVIASKKRREQMGDHIRFVVIDMSPVTDIDSSAMHFLDDFIDELAGDGIELVLANPSQQVLLALKRSKLLAKIKQVNVHVNMADAIGHATAVLRHEQHANVTVI</sequence>
<dbReference type="CDD" id="cd07042">
    <property type="entry name" value="STAS_SulP_like_sulfate_transporter"/>
    <property type="match status" value="1"/>
</dbReference>
<dbReference type="SUPFAM" id="SSF52091">
    <property type="entry name" value="SpoIIaa-like"/>
    <property type="match status" value="1"/>
</dbReference>
<keyword evidence="3 6" id="KW-1133">Transmembrane helix</keyword>
<dbReference type="NCBIfam" id="TIGR00815">
    <property type="entry name" value="sulP"/>
    <property type="match status" value="1"/>
</dbReference>
<dbReference type="OrthoDB" id="540766at2759"/>
<keyword evidence="9" id="KW-1185">Reference proteome</keyword>
<feature type="transmembrane region" description="Helical" evidence="6">
    <location>
        <begin position="493"/>
        <end position="515"/>
    </location>
</feature>
<feature type="transmembrane region" description="Helical" evidence="6">
    <location>
        <begin position="199"/>
        <end position="219"/>
    </location>
</feature>
<protein>
    <recommendedName>
        <fullName evidence="7">STAS domain-containing protein</fullName>
    </recommendedName>
</protein>
<dbReference type="Gene3D" id="3.30.750.24">
    <property type="entry name" value="STAS domain"/>
    <property type="match status" value="1"/>
</dbReference>
<feature type="domain" description="STAS" evidence="7">
    <location>
        <begin position="578"/>
        <end position="700"/>
    </location>
</feature>